<evidence type="ECO:0000313" key="3">
    <source>
        <dbReference type="EMBL" id="CAE8587688.1"/>
    </source>
</evidence>
<dbReference type="AlphaFoldDB" id="A0A813DGC1"/>
<feature type="region of interest" description="Disordered" evidence="1">
    <location>
        <begin position="390"/>
        <end position="417"/>
    </location>
</feature>
<keyword evidence="2" id="KW-0812">Transmembrane</keyword>
<feature type="transmembrane region" description="Helical" evidence="2">
    <location>
        <begin position="182"/>
        <end position="215"/>
    </location>
</feature>
<evidence type="ECO:0000256" key="1">
    <source>
        <dbReference type="SAM" id="MobiDB-lite"/>
    </source>
</evidence>
<evidence type="ECO:0008006" key="5">
    <source>
        <dbReference type="Google" id="ProtNLM"/>
    </source>
</evidence>
<dbReference type="Proteomes" id="UP000654075">
    <property type="component" value="Unassembled WGS sequence"/>
</dbReference>
<keyword evidence="4" id="KW-1185">Reference proteome</keyword>
<keyword evidence="2" id="KW-1133">Transmembrane helix</keyword>
<name>A0A813DGC1_POLGL</name>
<dbReference type="EMBL" id="CAJNNV010002713">
    <property type="protein sequence ID" value="CAE8587688.1"/>
    <property type="molecule type" value="Genomic_DNA"/>
</dbReference>
<feature type="transmembrane region" description="Helical" evidence="2">
    <location>
        <begin position="221"/>
        <end position="243"/>
    </location>
</feature>
<evidence type="ECO:0000313" key="4">
    <source>
        <dbReference type="Proteomes" id="UP000654075"/>
    </source>
</evidence>
<comment type="caution">
    <text evidence="3">The sequence shown here is derived from an EMBL/GenBank/DDBJ whole genome shotgun (WGS) entry which is preliminary data.</text>
</comment>
<protein>
    <recommendedName>
        <fullName evidence="5">Transmembrane protein</fullName>
    </recommendedName>
</protein>
<sequence>DWQRSSKLVLLARKTQESDHRLCLASGIKKAGGNASGAEGPGSKESAQDAIVWRVFRNSACERLKVVTVHEGQKFQWVIAAEPHIFVPEHATGLHLSLCYVPAASSSPSEQQGKKKKKKQKAAGPYFTFVEGHCPAGSKRELSFNSLSAADVLNYAQKRMEEKKEGQEVSGLWSCDGPRAEALAFFVFMAFLALAFTEAEALAFLFFMAFLALAITEAEALAFTVFIGSPFELIASAFAFIAFMGAGSTPGSAAAPPQPRRSAASGVAADPQAAVGTARRSDNLIFCVYTHALSVNANRSIGSQVLDGFSTEGTAALQPFALKVSTLAFHTSHRMLCMDSSLLFRLGSDPVAAKQRLASWPVRASGGGRAFEFAYTLYWSQDLRPSSEEVSREGARARPWPDQCKPRRMSCRRRGRV</sequence>
<organism evidence="3 4">
    <name type="scientific">Polarella glacialis</name>
    <name type="common">Dinoflagellate</name>
    <dbReference type="NCBI Taxonomy" id="89957"/>
    <lineage>
        <taxon>Eukaryota</taxon>
        <taxon>Sar</taxon>
        <taxon>Alveolata</taxon>
        <taxon>Dinophyceae</taxon>
        <taxon>Suessiales</taxon>
        <taxon>Suessiaceae</taxon>
        <taxon>Polarella</taxon>
    </lineage>
</organism>
<evidence type="ECO:0000256" key="2">
    <source>
        <dbReference type="SAM" id="Phobius"/>
    </source>
</evidence>
<proteinExistence type="predicted"/>
<feature type="compositionally biased region" description="Basic residues" evidence="1">
    <location>
        <begin position="406"/>
        <end position="417"/>
    </location>
</feature>
<reference evidence="3" key="1">
    <citation type="submission" date="2021-02" db="EMBL/GenBank/DDBJ databases">
        <authorList>
            <person name="Dougan E. K."/>
            <person name="Rhodes N."/>
            <person name="Thang M."/>
            <person name="Chan C."/>
        </authorList>
    </citation>
    <scope>NUCLEOTIDE SEQUENCE</scope>
</reference>
<feature type="non-terminal residue" evidence="3">
    <location>
        <position position="417"/>
    </location>
</feature>
<keyword evidence="2" id="KW-0472">Membrane</keyword>
<accession>A0A813DGC1</accession>
<gene>
    <name evidence="3" type="ORF">PGLA1383_LOCUS6520</name>
</gene>